<accession>A0A0F4LNH1</accession>
<protein>
    <submittedName>
        <fullName evidence="3">Plasmid replication initiator protein A</fullName>
    </submittedName>
</protein>
<evidence type="ECO:0000313" key="3">
    <source>
        <dbReference type="EMBL" id="KJY59126.1"/>
    </source>
</evidence>
<dbReference type="AlphaFoldDB" id="A0A0F4LNH1"/>
<evidence type="ECO:0000259" key="2">
    <source>
        <dbReference type="Pfam" id="PF18008"/>
    </source>
</evidence>
<dbReference type="PATRIC" id="fig|1218506.3.peg.574"/>
<gene>
    <name evidence="3" type="primary">repA</name>
    <name evidence="3" type="ORF">JF75_05270</name>
</gene>
<feature type="non-terminal residue" evidence="3">
    <location>
        <position position="1"/>
    </location>
</feature>
<sequence length="333" mass="39361">NTQDFNYINSQRAYSLKYLQFPEVLLYGRAYEHMSDGAKIAYMVLLNRLSYSLQNNWVDKNNHVYFIFTNMELNKLLHWSNNKINRVKKELEQAGLLLQKKMGFDPRKKKNLPNHLYLADLEVTAKDVYVKQEFLENMPETLEPSGLTEMRRRQENPENLEPSGLTEMRQYLYNTNLDTSKIHEDTQLDFSSNKYSPHQVEQQNMDLVNHVTETMSVKAIPDFLNQASLKLIKLWCNTPAEINRFIRIILNAKNAAQQEAMDNGFGNNSYLDLQNEVLQTEVTKWLRSYFDRIRAADRDPKKRVNNAENYLYTTMRNNFNKHMHEQLQSTKKE</sequence>
<organism evidence="3 4">
    <name type="scientific">Lactobacillus kimbladii</name>
    <dbReference type="NCBI Taxonomy" id="1218506"/>
    <lineage>
        <taxon>Bacteria</taxon>
        <taxon>Bacillati</taxon>
        <taxon>Bacillota</taxon>
        <taxon>Bacilli</taxon>
        <taxon>Lactobacillales</taxon>
        <taxon>Lactobacillaceae</taxon>
        <taxon>Lactobacillus</taxon>
    </lineage>
</organism>
<dbReference type="InterPro" id="IPR010724">
    <property type="entry name" value="RepA_N"/>
</dbReference>
<dbReference type="Pfam" id="PF18008">
    <property type="entry name" value="Bac_RepA_C"/>
    <property type="match status" value="1"/>
</dbReference>
<keyword evidence="4" id="KW-1185">Reference proteome</keyword>
<dbReference type="EMBL" id="JXLH01000008">
    <property type="protein sequence ID" value="KJY59126.1"/>
    <property type="molecule type" value="Genomic_DNA"/>
</dbReference>
<feature type="domain" description="Replication initiator A N-terminal" evidence="1">
    <location>
        <begin position="17"/>
        <end position="91"/>
    </location>
</feature>
<comment type="caution">
    <text evidence="3">The sequence shown here is derived from an EMBL/GenBank/DDBJ whole genome shotgun (WGS) entry which is preliminary data.</text>
</comment>
<reference evidence="3 4" key="1">
    <citation type="submission" date="2015-01" db="EMBL/GenBank/DDBJ databases">
        <title>Comparative genomics of the lactic acid bacteria isolated from the honey bee gut.</title>
        <authorList>
            <person name="Ellegaard K.M."/>
            <person name="Tamarit D."/>
            <person name="Javelind E."/>
            <person name="Olofsson T."/>
            <person name="Andersson S.G."/>
            <person name="Vasquez A."/>
        </authorList>
    </citation>
    <scope>NUCLEOTIDE SEQUENCE [LARGE SCALE GENOMIC DNA]</scope>
    <source>
        <strain evidence="3 4">Hma2</strain>
    </source>
</reference>
<dbReference type="Pfam" id="PF06970">
    <property type="entry name" value="RepA_N"/>
    <property type="match status" value="1"/>
</dbReference>
<evidence type="ECO:0000259" key="1">
    <source>
        <dbReference type="Pfam" id="PF06970"/>
    </source>
</evidence>
<dbReference type="STRING" id="1218506.JF75_05270"/>
<proteinExistence type="predicted"/>
<dbReference type="RefSeq" id="WP_046331734.1">
    <property type="nucleotide sequence ID" value="NZ_KQ034007.1"/>
</dbReference>
<feature type="domain" description="Replication initiator protein A C-terminal" evidence="2">
    <location>
        <begin position="224"/>
        <end position="322"/>
    </location>
</feature>
<name>A0A0F4LNH1_9LACO</name>
<dbReference type="HOGENOM" id="CLU_832890_0_0_9"/>
<dbReference type="Proteomes" id="UP000033612">
    <property type="component" value="Unassembled WGS sequence"/>
</dbReference>
<evidence type="ECO:0000313" key="4">
    <source>
        <dbReference type="Proteomes" id="UP000033612"/>
    </source>
</evidence>
<dbReference type="InterPro" id="IPR041151">
    <property type="entry name" value="Bac_RepA_C"/>
</dbReference>